<dbReference type="Gene3D" id="3.10.310.10">
    <property type="entry name" value="Diaminopimelate Epimerase, Chain A, domain 1"/>
    <property type="match status" value="2"/>
</dbReference>
<sequence length="275" mass="29205">MSATFHKMHGNGNDFVLLDLRAQDYALDSNGVRAMADRHRGVGFDQLLVLYPPTTATALARVEIWNADGSRAEQCGNGMRCIADYLHRQGEAGDDPFSVEGPVETIHMAWIEPGMTRVDMGRPAFGPDAVPTNLVPNGDEYSLDIDGATCRFGAVSMGNPHVVIRVEHAATAPVARLGPAIGHHPAFPRGCNVGFAEITSRTGIRLRVHERGAAETAACGSGACAAVAVLQRAGLLDDEVEVVQNGGRLIIGRNADTGSIWMTGPAAHVFQGMIE</sequence>
<evidence type="ECO:0000313" key="11">
    <source>
        <dbReference type="Proteomes" id="UP000325372"/>
    </source>
</evidence>
<keyword evidence="11" id="KW-1185">Reference proteome</keyword>
<comment type="similarity">
    <text evidence="2 8">Belongs to the diaminopimelate epimerase family.</text>
</comment>
<comment type="subunit">
    <text evidence="8">Homodimer.</text>
</comment>
<dbReference type="SUPFAM" id="SSF54506">
    <property type="entry name" value="Diaminopimelate epimerase-like"/>
    <property type="match status" value="2"/>
</dbReference>
<evidence type="ECO:0000256" key="7">
    <source>
        <dbReference type="ARBA" id="ARBA00051712"/>
    </source>
</evidence>
<proteinExistence type="inferred from homology"/>
<feature type="binding site" evidence="8">
    <location>
        <position position="66"/>
    </location>
    <ligand>
        <name>substrate</name>
    </ligand>
</feature>
<dbReference type="UniPathway" id="UPA00034">
    <property type="reaction ID" value="UER00025"/>
</dbReference>
<comment type="subcellular location">
    <subcellularLocation>
        <location evidence="8">Cytoplasm</location>
    </subcellularLocation>
</comment>
<dbReference type="PROSITE" id="PS01326">
    <property type="entry name" value="DAP_EPIMERASE"/>
    <property type="match status" value="1"/>
</dbReference>
<feature type="active site" evidence="9">
    <location>
        <position position="75"/>
    </location>
</feature>
<dbReference type="InterPro" id="IPR018510">
    <property type="entry name" value="DAP_epimerase_AS"/>
</dbReference>
<evidence type="ECO:0000256" key="1">
    <source>
        <dbReference type="ARBA" id="ARBA00005196"/>
    </source>
</evidence>
<dbReference type="NCBIfam" id="TIGR00652">
    <property type="entry name" value="DapF"/>
    <property type="match status" value="1"/>
</dbReference>
<comment type="function">
    <text evidence="8">Catalyzes the stereoinversion of LL-2,6-diaminopimelate (L,L-DAP) to meso-diaminopimelate (meso-DAP), a precursor of L-lysine and an essential component of the bacterial peptidoglycan.</text>
</comment>
<evidence type="ECO:0000256" key="3">
    <source>
        <dbReference type="ARBA" id="ARBA00013080"/>
    </source>
</evidence>
<feature type="site" description="Could be important to modulate the pK values of the two catalytic cysteine residues" evidence="8">
    <location>
        <position position="161"/>
    </location>
</feature>
<keyword evidence="8" id="KW-0963">Cytoplasm</keyword>
<comment type="pathway">
    <text evidence="1 8">Amino-acid biosynthesis; L-lysine biosynthesis via DAP pathway; DL-2,6-diaminopimelate from LL-2,6-diaminopimelate: step 1/1.</text>
</comment>
<feature type="site" description="Could be important to modulate the pK values of the two catalytic cysteine residues" evidence="8">
    <location>
        <position position="210"/>
    </location>
</feature>
<dbReference type="HAMAP" id="MF_00197">
    <property type="entry name" value="DAP_epimerase"/>
    <property type="match status" value="1"/>
</dbReference>
<comment type="catalytic activity">
    <reaction evidence="7 8">
        <text>(2S,6S)-2,6-diaminopimelate = meso-2,6-diaminopimelate</text>
        <dbReference type="Rhea" id="RHEA:15393"/>
        <dbReference type="ChEBI" id="CHEBI:57609"/>
        <dbReference type="ChEBI" id="CHEBI:57791"/>
        <dbReference type="EC" id="5.1.1.7"/>
    </reaction>
</comment>
<evidence type="ECO:0000256" key="5">
    <source>
        <dbReference type="ARBA" id="ARBA00023154"/>
    </source>
</evidence>
<evidence type="ECO:0000256" key="6">
    <source>
        <dbReference type="ARBA" id="ARBA00023235"/>
    </source>
</evidence>
<dbReference type="Pfam" id="PF01678">
    <property type="entry name" value="DAP_epimerase"/>
    <property type="match status" value="2"/>
</dbReference>
<keyword evidence="4 8" id="KW-0028">Amino-acid biosynthesis</keyword>
<organism evidence="10 11">
    <name type="scientific">Marinihelvus fidelis</name>
    <dbReference type="NCBI Taxonomy" id="2613842"/>
    <lineage>
        <taxon>Bacteria</taxon>
        <taxon>Pseudomonadati</taxon>
        <taxon>Pseudomonadota</taxon>
        <taxon>Gammaproteobacteria</taxon>
        <taxon>Chromatiales</taxon>
        <taxon>Wenzhouxiangellaceae</taxon>
        <taxon>Marinihelvus</taxon>
    </lineage>
</organism>
<keyword evidence="5 8" id="KW-0457">Lysine biosynthesis</keyword>
<keyword evidence="6 8" id="KW-0413">Isomerase</keyword>
<dbReference type="GO" id="GO:0009089">
    <property type="term" value="P:lysine biosynthetic process via diaminopimelate"/>
    <property type="evidence" value="ECO:0007669"/>
    <property type="project" value="UniProtKB-UniRule"/>
</dbReference>
<feature type="active site" description="Proton donor" evidence="8">
    <location>
        <position position="75"/>
    </location>
</feature>
<dbReference type="PANTHER" id="PTHR31689">
    <property type="entry name" value="DIAMINOPIMELATE EPIMERASE, CHLOROPLASTIC"/>
    <property type="match status" value="1"/>
</dbReference>
<feature type="binding site" evidence="8">
    <location>
        <begin position="76"/>
        <end position="77"/>
    </location>
    <ligand>
        <name>substrate</name>
    </ligand>
</feature>
<dbReference type="Proteomes" id="UP000325372">
    <property type="component" value="Unassembled WGS sequence"/>
</dbReference>
<evidence type="ECO:0000313" key="10">
    <source>
        <dbReference type="EMBL" id="KAA9130851.1"/>
    </source>
</evidence>
<feature type="binding site" evidence="8">
    <location>
        <begin position="220"/>
        <end position="221"/>
    </location>
    <ligand>
        <name>substrate</name>
    </ligand>
</feature>
<protein>
    <recommendedName>
        <fullName evidence="3 8">Diaminopimelate epimerase</fullName>
        <shortName evidence="8">DAP epimerase</shortName>
        <ecNumber evidence="3 8">5.1.1.7</ecNumber>
    </recommendedName>
    <alternativeName>
        <fullName evidence="8">PLP-independent amino acid racemase</fullName>
    </alternativeName>
</protein>
<feature type="binding site" evidence="8">
    <location>
        <position position="13"/>
    </location>
    <ligand>
        <name>substrate</name>
    </ligand>
</feature>
<comment type="caution">
    <text evidence="10">The sequence shown here is derived from an EMBL/GenBank/DDBJ whole genome shotgun (WGS) entry which is preliminary data.</text>
</comment>
<dbReference type="AlphaFoldDB" id="A0A5N0T7V1"/>
<feature type="site" description="Important for dimerization" evidence="8">
    <location>
        <position position="270"/>
    </location>
</feature>
<accession>A0A5N0T7V1</accession>
<feature type="active site" description="Proton acceptor" evidence="8">
    <location>
        <position position="219"/>
    </location>
</feature>
<dbReference type="InterPro" id="IPR001653">
    <property type="entry name" value="DAP_epimerase_DapF"/>
</dbReference>
<reference evidence="10 11" key="1">
    <citation type="submission" date="2019-09" db="EMBL/GenBank/DDBJ databases">
        <title>Wenzhouxiangella sp. Genome sequencing and assembly.</title>
        <authorList>
            <person name="Zhang R."/>
        </authorList>
    </citation>
    <scope>NUCLEOTIDE SEQUENCE [LARGE SCALE GENOMIC DNA]</scope>
    <source>
        <strain evidence="10 11">W260</strain>
    </source>
</reference>
<gene>
    <name evidence="8" type="primary">dapF</name>
    <name evidence="10" type="ORF">F3N42_10830</name>
</gene>
<name>A0A5N0T7V1_9GAMM</name>
<dbReference type="EC" id="5.1.1.7" evidence="3 8"/>
<evidence type="ECO:0000256" key="8">
    <source>
        <dbReference type="HAMAP-Rule" id="MF_00197"/>
    </source>
</evidence>
<feature type="binding site" evidence="8">
    <location>
        <position position="46"/>
    </location>
    <ligand>
        <name>substrate</name>
    </ligand>
</feature>
<feature type="binding site" evidence="8">
    <location>
        <begin position="210"/>
        <end position="211"/>
    </location>
    <ligand>
        <name>substrate</name>
    </ligand>
</feature>
<evidence type="ECO:0000256" key="4">
    <source>
        <dbReference type="ARBA" id="ARBA00022605"/>
    </source>
</evidence>
<dbReference type="EMBL" id="VYXP01000006">
    <property type="protein sequence ID" value="KAA9130851.1"/>
    <property type="molecule type" value="Genomic_DNA"/>
</dbReference>
<dbReference type="PANTHER" id="PTHR31689:SF0">
    <property type="entry name" value="DIAMINOPIMELATE EPIMERASE"/>
    <property type="match status" value="1"/>
</dbReference>
<dbReference type="GO" id="GO:0008837">
    <property type="term" value="F:diaminopimelate epimerase activity"/>
    <property type="evidence" value="ECO:0007669"/>
    <property type="project" value="UniProtKB-UniRule"/>
</dbReference>
<feature type="binding site" evidence="8">
    <location>
        <position position="159"/>
    </location>
    <ligand>
        <name>substrate</name>
    </ligand>
</feature>
<feature type="binding site" evidence="8">
    <location>
        <position position="192"/>
    </location>
    <ligand>
        <name>substrate</name>
    </ligand>
</feature>
<dbReference type="GO" id="GO:0005829">
    <property type="term" value="C:cytosol"/>
    <property type="evidence" value="ECO:0007669"/>
    <property type="project" value="TreeGrafter"/>
</dbReference>
<evidence type="ECO:0000256" key="2">
    <source>
        <dbReference type="ARBA" id="ARBA00010219"/>
    </source>
</evidence>
<evidence type="ECO:0000256" key="9">
    <source>
        <dbReference type="PROSITE-ProRule" id="PRU10125"/>
    </source>
</evidence>
<dbReference type="RefSeq" id="WP_150864488.1">
    <property type="nucleotide sequence ID" value="NZ_VYXP01000006.1"/>
</dbReference>